<accession>A0A1I3AK17</accession>
<keyword evidence="3" id="KW-1185">Reference proteome</keyword>
<dbReference type="EMBL" id="FOPZ01000006">
    <property type="protein sequence ID" value="SFH50342.1"/>
    <property type="molecule type" value="Genomic_DNA"/>
</dbReference>
<gene>
    <name evidence="2" type="ORF">SAMN04488066_10658</name>
</gene>
<name>A0A1I3AK17_9EURY</name>
<feature type="region of interest" description="Disordered" evidence="1">
    <location>
        <begin position="1"/>
        <end position="21"/>
    </location>
</feature>
<sequence>MDTRHNQPHLDKEYLPPDSDEDKKVWLDDGYSYQRMRDYLLQNWQNFADLHIYYNE</sequence>
<organism evidence="2 3">
    <name type="scientific">Halorubrum aquaticum</name>
    <dbReference type="NCBI Taxonomy" id="387340"/>
    <lineage>
        <taxon>Archaea</taxon>
        <taxon>Methanobacteriati</taxon>
        <taxon>Methanobacteriota</taxon>
        <taxon>Stenosarchaea group</taxon>
        <taxon>Halobacteria</taxon>
        <taxon>Halobacteriales</taxon>
        <taxon>Haloferacaceae</taxon>
        <taxon>Halorubrum</taxon>
    </lineage>
</organism>
<dbReference type="Proteomes" id="UP000323537">
    <property type="component" value="Unassembled WGS sequence"/>
</dbReference>
<reference evidence="2 3" key="1">
    <citation type="submission" date="2016-10" db="EMBL/GenBank/DDBJ databases">
        <authorList>
            <person name="Varghese N."/>
            <person name="Submissions S."/>
        </authorList>
    </citation>
    <scope>NUCLEOTIDE SEQUENCE [LARGE SCALE GENOMIC DNA]</scope>
    <source>
        <strain evidence="2 3">CGMCC 1.6377</strain>
    </source>
</reference>
<evidence type="ECO:0000256" key="1">
    <source>
        <dbReference type="SAM" id="MobiDB-lite"/>
    </source>
</evidence>
<proteinExistence type="predicted"/>
<protein>
    <submittedName>
        <fullName evidence="2">Uncharacterized protein</fullName>
    </submittedName>
</protein>
<evidence type="ECO:0000313" key="2">
    <source>
        <dbReference type="EMBL" id="SFH50342.1"/>
    </source>
</evidence>
<dbReference type="AlphaFoldDB" id="A0A1I3AK17"/>
<evidence type="ECO:0000313" key="3">
    <source>
        <dbReference type="Proteomes" id="UP000323537"/>
    </source>
</evidence>